<accession>A0A0N5BSE6</accession>
<feature type="domain" description="Peptidase M12A" evidence="7">
    <location>
        <begin position="25"/>
        <end position="224"/>
    </location>
</feature>
<sequence length="378" mass="44312">MKWILSILSIVLLLCILDNGFATYNPTSQPPPYFYKLKIIKYYITERSAYTKSVLDYINFFDNNTCITFKRMKQPLKKSIGINFHITTKNDIILSHSRAYPTNVYFNRKTKVNEKLVRFYIGLALGLIPECTRKDREQFVTTFFGNMSNSYKPYYKMLKEYNVSYYSTGFDFSSSMLMPPTFGSKDSSKRTYMSRLYPYYEDSLGLFNYFSFNDAKRVNNMFCSRVCKKPSFCQNSGYLAKNCGICRCTYPFTSKQCQLYEKRGKDCGSIDRYFASSKLQTTKIEKINGRCYYFIKSNSKKKIEFTLSNLKLNNKNTFDIHYCLEVRYQQDKGAKGLTFCKDVQNVKFPALSSEILIIFNGYNFNNKMEFSYKEINSA</sequence>
<dbReference type="InterPro" id="IPR000742">
    <property type="entry name" value="EGF"/>
</dbReference>
<dbReference type="InterPro" id="IPR001506">
    <property type="entry name" value="Peptidase_M12A"/>
</dbReference>
<keyword evidence="2" id="KW-0862">Zinc</keyword>
<dbReference type="PROSITE" id="PS01186">
    <property type="entry name" value="EGF_2"/>
    <property type="match status" value="1"/>
</dbReference>
<dbReference type="PANTHER" id="PTHR10127">
    <property type="entry name" value="DISCOIDIN, CUB, EGF, LAMININ , AND ZINC METALLOPROTEASE DOMAIN CONTAINING"/>
    <property type="match status" value="1"/>
</dbReference>
<evidence type="ECO:0000256" key="2">
    <source>
        <dbReference type="ARBA" id="ARBA00022833"/>
    </source>
</evidence>
<feature type="chain" id="PRO_5005894804" evidence="6">
    <location>
        <begin position="23"/>
        <end position="378"/>
    </location>
</feature>
<evidence type="ECO:0000313" key="8">
    <source>
        <dbReference type="Proteomes" id="UP000046392"/>
    </source>
</evidence>
<evidence type="ECO:0000256" key="6">
    <source>
        <dbReference type="SAM" id="SignalP"/>
    </source>
</evidence>
<dbReference type="GO" id="GO:0008270">
    <property type="term" value="F:zinc ion binding"/>
    <property type="evidence" value="ECO:0007669"/>
    <property type="project" value="InterPro"/>
</dbReference>
<dbReference type="InterPro" id="IPR024079">
    <property type="entry name" value="MetalloPept_cat_dom_sf"/>
</dbReference>
<dbReference type="Gene3D" id="3.40.390.10">
    <property type="entry name" value="Collagenase (Catalytic Domain)"/>
    <property type="match status" value="1"/>
</dbReference>
<dbReference type="InterPro" id="IPR006026">
    <property type="entry name" value="Peptidase_Metallo"/>
</dbReference>
<dbReference type="SMART" id="SM00235">
    <property type="entry name" value="ZnMc"/>
    <property type="match status" value="1"/>
</dbReference>
<dbReference type="AlphaFoldDB" id="A0A0N5BSE6"/>
<keyword evidence="8" id="KW-1185">Reference proteome</keyword>
<dbReference type="PANTHER" id="PTHR10127:SF819">
    <property type="entry name" value="ZINC METALLOPROTEINASE NAS-26"/>
    <property type="match status" value="1"/>
</dbReference>
<dbReference type="SUPFAM" id="SSF55486">
    <property type="entry name" value="Metalloproteases ('zincins'), catalytic domain"/>
    <property type="match status" value="1"/>
</dbReference>
<dbReference type="GO" id="GO:0006508">
    <property type="term" value="P:proteolysis"/>
    <property type="evidence" value="ECO:0007669"/>
    <property type="project" value="InterPro"/>
</dbReference>
<evidence type="ECO:0000256" key="3">
    <source>
        <dbReference type="ARBA" id="ARBA00023049"/>
    </source>
</evidence>
<name>A0A0N5BSE6_STREA</name>
<dbReference type="Proteomes" id="UP000046392">
    <property type="component" value="Unplaced"/>
</dbReference>
<evidence type="ECO:0000313" key="9">
    <source>
        <dbReference type="WBParaSite" id="SPAL_0000878900.1"/>
    </source>
</evidence>
<reference evidence="9" key="1">
    <citation type="submission" date="2017-02" db="UniProtKB">
        <authorList>
            <consortium name="WormBaseParasite"/>
        </authorList>
    </citation>
    <scope>IDENTIFICATION</scope>
</reference>
<keyword evidence="3" id="KW-0378">Hydrolase</keyword>
<evidence type="ECO:0000256" key="4">
    <source>
        <dbReference type="ARBA" id="ARBA00023157"/>
    </source>
</evidence>
<comment type="caution">
    <text evidence="5">Lacks conserved residue(s) required for the propagation of feature annotation.</text>
</comment>
<dbReference type="Pfam" id="PF01400">
    <property type="entry name" value="Astacin"/>
    <property type="match status" value="1"/>
</dbReference>
<evidence type="ECO:0000256" key="1">
    <source>
        <dbReference type="ARBA" id="ARBA00022723"/>
    </source>
</evidence>
<evidence type="ECO:0000259" key="7">
    <source>
        <dbReference type="PROSITE" id="PS51864"/>
    </source>
</evidence>
<dbReference type="PROSITE" id="PS51864">
    <property type="entry name" value="ASTACIN"/>
    <property type="match status" value="1"/>
</dbReference>
<evidence type="ECO:0000256" key="5">
    <source>
        <dbReference type="PROSITE-ProRule" id="PRU01211"/>
    </source>
</evidence>
<protein>
    <submittedName>
        <fullName evidence="9">ZnMc domain-containing protein</fullName>
    </submittedName>
</protein>
<keyword evidence="4" id="KW-1015">Disulfide bond</keyword>
<feature type="signal peptide" evidence="6">
    <location>
        <begin position="1"/>
        <end position="22"/>
    </location>
</feature>
<keyword evidence="3" id="KW-0645">Protease</keyword>
<proteinExistence type="predicted"/>
<keyword evidence="1" id="KW-0479">Metal-binding</keyword>
<dbReference type="GO" id="GO:0004222">
    <property type="term" value="F:metalloendopeptidase activity"/>
    <property type="evidence" value="ECO:0007669"/>
    <property type="project" value="InterPro"/>
</dbReference>
<keyword evidence="3" id="KW-0482">Metalloprotease</keyword>
<keyword evidence="6" id="KW-0732">Signal</keyword>
<dbReference type="WBParaSite" id="SPAL_0000878900.1">
    <property type="protein sequence ID" value="SPAL_0000878900.1"/>
    <property type="gene ID" value="SPAL_0000878900"/>
</dbReference>
<organism evidence="8 9">
    <name type="scientific">Strongyloides papillosus</name>
    <name type="common">Intestinal threadworm</name>
    <dbReference type="NCBI Taxonomy" id="174720"/>
    <lineage>
        <taxon>Eukaryota</taxon>
        <taxon>Metazoa</taxon>
        <taxon>Ecdysozoa</taxon>
        <taxon>Nematoda</taxon>
        <taxon>Chromadorea</taxon>
        <taxon>Rhabditida</taxon>
        <taxon>Tylenchina</taxon>
        <taxon>Panagrolaimomorpha</taxon>
        <taxon>Strongyloidoidea</taxon>
        <taxon>Strongyloididae</taxon>
        <taxon>Strongyloides</taxon>
    </lineage>
</organism>